<accession>A0A7X6BH63</accession>
<evidence type="ECO:0000313" key="5">
    <source>
        <dbReference type="EMBL" id="NJC06185.1"/>
    </source>
</evidence>
<dbReference type="PANTHER" id="PTHR43284:SF1">
    <property type="entry name" value="ASPARAGINE SYNTHETASE"/>
    <property type="match status" value="1"/>
</dbReference>
<dbReference type="AlphaFoldDB" id="A0A7X6BH63"/>
<keyword evidence="6" id="KW-1185">Reference proteome</keyword>
<dbReference type="SUPFAM" id="SSF52402">
    <property type="entry name" value="Adenine nucleotide alpha hydrolases-like"/>
    <property type="match status" value="1"/>
</dbReference>
<organism evidence="5 6">
    <name type="scientific">Sphingomonas kaistensis</name>
    <dbReference type="NCBI Taxonomy" id="298708"/>
    <lineage>
        <taxon>Bacteria</taxon>
        <taxon>Pseudomonadati</taxon>
        <taxon>Pseudomonadota</taxon>
        <taxon>Alphaproteobacteria</taxon>
        <taxon>Sphingomonadales</taxon>
        <taxon>Sphingomonadaceae</taxon>
        <taxon>Sphingomonas</taxon>
    </lineage>
</organism>
<evidence type="ECO:0000256" key="2">
    <source>
        <dbReference type="ARBA" id="ARBA00012737"/>
    </source>
</evidence>
<dbReference type="EMBL" id="JAATJC010000001">
    <property type="protein sequence ID" value="NJC06185.1"/>
    <property type="molecule type" value="Genomic_DNA"/>
</dbReference>
<dbReference type="GO" id="GO:0004066">
    <property type="term" value="F:asparagine synthase (glutamine-hydrolyzing) activity"/>
    <property type="evidence" value="ECO:0007669"/>
    <property type="project" value="UniProtKB-EC"/>
</dbReference>
<gene>
    <name evidence="5" type="ORF">GGQ97_001978</name>
</gene>
<dbReference type="InterPro" id="IPR014729">
    <property type="entry name" value="Rossmann-like_a/b/a_fold"/>
</dbReference>
<dbReference type="Gene3D" id="3.40.50.620">
    <property type="entry name" value="HUPs"/>
    <property type="match status" value="2"/>
</dbReference>
<evidence type="ECO:0000313" key="6">
    <source>
        <dbReference type="Proteomes" id="UP000558192"/>
    </source>
</evidence>
<comment type="catalytic activity">
    <reaction evidence="3">
        <text>L-aspartate + L-glutamine + ATP + H2O = L-asparagine + L-glutamate + AMP + diphosphate + H(+)</text>
        <dbReference type="Rhea" id="RHEA:12228"/>
        <dbReference type="ChEBI" id="CHEBI:15377"/>
        <dbReference type="ChEBI" id="CHEBI:15378"/>
        <dbReference type="ChEBI" id="CHEBI:29985"/>
        <dbReference type="ChEBI" id="CHEBI:29991"/>
        <dbReference type="ChEBI" id="CHEBI:30616"/>
        <dbReference type="ChEBI" id="CHEBI:33019"/>
        <dbReference type="ChEBI" id="CHEBI:58048"/>
        <dbReference type="ChEBI" id="CHEBI:58359"/>
        <dbReference type="ChEBI" id="CHEBI:456215"/>
        <dbReference type="EC" id="6.3.5.4"/>
    </reaction>
</comment>
<dbReference type="PANTHER" id="PTHR43284">
    <property type="entry name" value="ASPARAGINE SYNTHETASE (GLUTAMINE-HYDROLYZING)"/>
    <property type="match status" value="1"/>
</dbReference>
<dbReference type="Proteomes" id="UP000558192">
    <property type="component" value="Unassembled WGS sequence"/>
</dbReference>
<name>A0A7X6BH63_9SPHN</name>
<dbReference type="InterPro" id="IPR051786">
    <property type="entry name" value="ASN_synthetase/amidase"/>
</dbReference>
<evidence type="ECO:0000259" key="4">
    <source>
        <dbReference type="Pfam" id="PF00733"/>
    </source>
</evidence>
<dbReference type="GO" id="GO:0006529">
    <property type="term" value="P:asparagine biosynthetic process"/>
    <property type="evidence" value="ECO:0007669"/>
    <property type="project" value="InterPro"/>
</dbReference>
<dbReference type="InterPro" id="IPR001962">
    <property type="entry name" value="Asn_synthase"/>
</dbReference>
<comment type="pathway">
    <text evidence="1">Amino-acid biosynthesis; L-asparagine biosynthesis; L-asparagine from L-aspartate (L-Gln route): step 1/1.</text>
</comment>
<dbReference type="EC" id="6.3.5.4" evidence="2"/>
<dbReference type="Pfam" id="PF00733">
    <property type="entry name" value="Asn_synthase"/>
    <property type="match status" value="1"/>
</dbReference>
<protein>
    <recommendedName>
        <fullName evidence="2">asparagine synthase (glutamine-hydrolyzing)</fullName>
        <ecNumber evidence="2">6.3.5.4</ecNumber>
    </recommendedName>
</protein>
<reference evidence="5 6" key="1">
    <citation type="submission" date="2020-03" db="EMBL/GenBank/DDBJ databases">
        <title>Genomic Encyclopedia of Type Strains, Phase IV (KMG-IV): sequencing the most valuable type-strain genomes for metagenomic binning, comparative biology and taxonomic classification.</title>
        <authorList>
            <person name="Goeker M."/>
        </authorList>
    </citation>
    <scope>NUCLEOTIDE SEQUENCE [LARGE SCALE GENOMIC DNA]</scope>
    <source>
        <strain evidence="5 6">DSM 16846</strain>
    </source>
</reference>
<proteinExistence type="predicted"/>
<dbReference type="RefSeq" id="WP_168069207.1">
    <property type="nucleotide sequence ID" value="NZ_JAATJC010000001.1"/>
</dbReference>
<sequence length="618" mass="67745">MTLGAGPRPESTLDFLIRAGAVKAPARSLFTVDSAGSAMMEWRVLRLPDRSQALVVRRREAGNDLCSITTEDLAQALRRWPDVIEDGFVVVREGDEWLVSLAPASSFDLFAALDENGGLLLSGTVAGLLQQGFPQANVDPDALADRFVGALTVDSSDTVVRGIKRIIGGHEVRACAGQLAVSRWWEPRKLAIHHDLTLKRAGAELRRIAEAVVRRNLPADGPVGVHLSGGRDSSVLCALTASQLADEGRTVHALTALPSANLPDGDERYQFDEGSAAAATAARFRNVEHHLFRPEPLPLATILDKLHRRIGEPIHQPVSLGWIWPQLSFCSDLGLPTLLTGDSGNFTVSTGGLLNLSDVWREKGLVAWFRASAEVVRSGGVTMRDLVRESFGGSLPLPLYKAGRKRGQPSILPNDFSFFKEAMRGKLQAISPQNEDPRPPTSARALVQEIAANRCNPMPLGRFDFGVELLAPWNDRELFELVLSIPSAMLVSAPDRRLLFEEAFGDLVPQEVSRPRKRGQQNVDFHAAFDRTDLETAVERYRASAQCREVIDLDRLAKAANRWPTERRTDMRHLSYWIGQFLPAFSLASFLNSRDFPDAGAFAPTADSLHAGHEPHTG</sequence>
<evidence type="ECO:0000256" key="1">
    <source>
        <dbReference type="ARBA" id="ARBA00005187"/>
    </source>
</evidence>
<comment type="caution">
    <text evidence="5">The sequence shown here is derived from an EMBL/GenBank/DDBJ whole genome shotgun (WGS) entry which is preliminary data.</text>
</comment>
<feature type="domain" description="Asparagine synthetase" evidence="4">
    <location>
        <begin position="206"/>
        <end position="577"/>
    </location>
</feature>
<evidence type="ECO:0000256" key="3">
    <source>
        <dbReference type="ARBA" id="ARBA00048741"/>
    </source>
</evidence>